<keyword evidence="2" id="KW-1185">Reference proteome</keyword>
<evidence type="ECO:0000313" key="2">
    <source>
        <dbReference type="Proteomes" id="UP001204015"/>
    </source>
</evidence>
<dbReference type="Proteomes" id="UP001204015">
    <property type="component" value="Unassembled WGS sequence"/>
</dbReference>
<protein>
    <submittedName>
        <fullName evidence="1">Uncharacterized protein</fullName>
    </submittedName>
</protein>
<evidence type="ECO:0000313" key="1">
    <source>
        <dbReference type="EMBL" id="MCO6026345.1"/>
    </source>
</evidence>
<comment type="caution">
    <text evidence="1">The sequence shown here is derived from an EMBL/GenBank/DDBJ whole genome shotgun (WGS) entry which is preliminary data.</text>
</comment>
<dbReference type="EMBL" id="JAMXLY010000051">
    <property type="protein sequence ID" value="MCO6026345.1"/>
    <property type="molecule type" value="Genomic_DNA"/>
</dbReference>
<organism evidence="1 2">
    <name type="scientific">Segatella cerevisiae</name>
    <dbReference type="NCBI Taxonomy" id="2053716"/>
    <lineage>
        <taxon>Bacteria</taxon>
        <taxon>Pseudomonadati</taxon>
        <taxon>Bacteroidota</taxon>
        <taxon>Bacteroidia</taxon>
        <taxon>Bacteroidales</taxon>
        <taxon>Prevotellaceae</taxon>
        <taxon>Segatella</taxon>
    </lineage>
</organism>
<gene>
    <name evidence="1" type="ORF">NG821_10935</name>
</gene>
<reference evidence="1 2" key="1">
    <citation type="submission" date="2022-06" db="EMBL/GenBank/DDBJ databases">
        <title>A taxonomic note on the genus Prevotella: Description of four novel genera and emended description of the genera Hallella and Xylanibacter.</title>
        <authorList>
            <person name="Hitch T.C.A."/>
        </authorList>
    </citation>
    <scope>NUCLEOTIDE SEQUENCE [LARGE SCALE GENOMIC DNA]</scope>
    <source>
        <strain evidence="1 2">DSM 100619</strain>
    </source>
</reference>
<proteinExistence type="predicted"/>
<dbReference type="RefSeq" id="WP_252761700.1">
    <property type="nucleotide sequence ID" value="NZ_JAMXLY010000051.1"/>
</dbReference>
<name>A0ABT1C051_9BACT</name>
<accession>A0ABT1C051</accession>
<sequence>MERDDNIQKELHDILDVNMQYAKSELSLFKKQTRETLQYKSDIRGYIKDLLAGYSKFSTNEDGTINMSGIAYTNGGFPKLSEDGILSQMEQLYMRFAHKPKFGRDVIINAAKSDGRLFLVKYCKYNYLKDLLGESGQPQQAQTPREKRQRHKVTFRDKLLAENKDEALAKLHSLIDGRIGKYVALVILESIEEGILQKPTYKQVKDEFGDIGAESGYNRYVSEERMYTKAEIDGMRNRLKE</sequence>